<evidence type="ECO:0000256" key="3">
    <source>
        <dbReference type="ARBA" id="ARBA00023110"/>
    </source>
</evidence>
<dbReference type="Gene3D" id="3.10.50.40">
    <property type="match status" value="1"/>
</dbReference>
<dbReference type="PANTHER" id="PTHR43811:SF19">
    <property type="entry name" value="39 KDA FK506-BINDING NUCLEAR PROTEIN"/>
    <property type="match status" value="1"/>
</dbReference>
<dbReference type="FunFam" id="3.10.50.40:FF:000006">
    <property type="entry name" value="Peptidyl-prolyl cis-trans isomerase"/>
    <property type="match status" value="1"/>
</dbReference>
<evidence type="ECO:0000259" key="6">
    <source>
        <dbReference type="PROSITE" id="PS50059"/>
    </source>
</evidence>
<protein>
    <recommendedName>
        <fullName evidence="2 5">peptidylprolyl isomerase</fullName>
        <ecNumber evidence="2 5">5.2.1.8</ecNumber>
    </recommendedName>
</protein>
<sequence>MIQVCKLLYHDRIKSNWFNIINYTKKSFHFKSCEFKDFKTTNNIASSKKKTLEGGVIIQDLKVGIGAMAKNGKQVSVYYTGYLKGSNKIFDSITQSNGFQFKLGRGEVIKGWDVGVVGMKVGGKRIITCPPDSAYGSKGSPPNIPPNSTLIFDIEMIGIK</sequence>
<evidence type="ECO:0000313" key="7">
    <source>
        <dbReference type="EMBL" id="JAS08188.1"/>
    </source>
</evidence>
<evidence type="ECO:0000256" key="4">
    <source>
        <dbReference type="ARBA" id="ARBA00023235"/>
    </source>
</evidence>
<dbReference type="EMBL" id="GEDC01029110">
    <property type="protein sequence ID" value="JAS08188.1"/>
    <property type="molecule type" value="Transcribed_RNA"/>
</dbReference>
<dbReference type="SUPFAM" id="SSF54534">
    <property type="entry name" value="FKBP-like"/>
    <property type="match status" value="1"/>
</dbReference>
<dbReference type="PANTHER" id="PTHR43811">
    <property type="entry name" value="FKBP-TYPE PEPTIDYL-PROLYL CIS-TRANS ISOMERASE FKPA"/>
    <property type="match status" value="1"/>
</dbReference>
<feature type="domain" description="PPIase FKBP-type" evidence="6">
    <location>
        <begin position="72"/>
        <end position="160"/>
    </location>
</feature>
<dbReference type="GO" id="GO:0003755">
    <property type="term" value="F:peptidyl-prolyl cis-trans isomerase activity"/>
    <property type="evidence" value="ECO:0007669"/>
    <property type="project" value="UniProtKB-KW"/>
</dbReference>
<gene>
    <name evidence="7" type="ORF">g.39934</name>
</gene>
<dbReference type="InterPro" id="IPR046357">
    <property type="entry name" value="PPIase_dom_sf"/>
</dbReference>
<name>A0A1B6C3V3_9HEMI</name>
<comment type="catalytic activity">
    <reaction evidence="1 5">
        <text>[protein]-peptidylproline (omega=180) = [protein]-peptidylproline (omega=0)</text>
        <dbReference type="Rhea" id="RHEA:16237"/>
        <dbReference type="Rhea" id="RHEA-COMP:10747"/>
        <dbReference type="Rhea" id="RHEA-COMP:10748"/>
        <dbReference type="ChEBI" id="CHEBI:83833"/>
        <dbReference type="ChEBI" id="CHEBI:83834"/>
        <dbReference type="EC" id="5.2.1.8"/>
    </reaction>
</comment>
<evidence type="ECO:0000256" key="1">
    <source>
        <dbReference type="ARBA" id="ARBA00000971"/>
    </source>
</evidence>
<evidence type="ECO:0000256" key="5">
    <source>
        <dbReference type="PROSITE-ProRule" id="PRU00277"/>
    </source>
</evidence>
<dbReference type="GO" id="GO:0005730">
    <property type="term" value="C:nucleolus"/>
    <property type="evidence" value="ECO:0007669"/>
    <property type="project" value="TreeGrafter"/>
</dbReference>
<dbReference type="InterPro" id="IPR001179">
    <property type="entry name" value="PPIase_FKBP_dom"/>
</dbReference>
<evidence type="ECO:0000256" key="2">
    <source>
        <dbReference type="ARBA" id="ARBA00013194"/>
    </source>
</evidence>
<dbReference type="PROSITE" id="PS50059">
    <property type="entry name" value="FKBP_PPIASE"/>
    <property type="match status" value="1"/>
</dbReference>
<keyword evidence="3 5" id="KW-0697">Rotamase</keyword>
<accession>A0A1B6C3V3</accession>
<reference evidence="7" key="1">
    <citation type="submission" date="2015-12" db="EMBL/GenBank/DDBJ databases">
        <title>De novo transcriptome assembly of four potential Pierce s Disease insect vectors from Arizona vineyards.</title>
        <authorList>
            <person name="Tassone E.E."/>
        </authorList>
    </citation>
    <scope>NUCLEOTIDE SEQUENCE</scope>
</reference>
<proteinExistence type="predicted"/>
<dbReference type="AlphaFoldDB" id="A0A1B6C3V3"/>
<dbReference type="GO" id="GO:0000785">
    <property type="term" value="C:chromatin"/>
    <property type="evidence" value="ECO:0007669"/>
    <property type="project" value="TreeGrafter"/>
</dbReference>
<organism evidence="7">
    <name type="scientific">Clastoptera arizonana</name>
    <name type="common">Arizona spittle bug</name>
    <dbReference type="NCBI Taxonomy" id="38151"/>
    <lineage>
        <taxon>Eukaryota</taxon>
        <taxon>Metazoa</taxon>
        <taxon>Ecdysozoa</taxon>
        <taxon>Arthropoda</taxon>
        <taxon>Hexapoda</taxon>
        <taxon>Insecta</taxon>
        <taxon>Pterygota</taxon>
        <taxon>Neoptera</taxon>
        <taxon>Paraneoptera</taxon>
        <taxon>Hemiptera</taxon>
        <taxon>Auchenorrhyncha</taxon>
        <taxon>Cercopoidea</taxon>
        <taxon>Clastopteridae</taxon>
        <taxon>Clastoptera</taxon>
    </lineage>
</organism>
<keyword evidence="4 5" id="KW-0413">Isomerase</keyword>
<dbReference type="EC" id="5.2.1.8" evidence="2 5"/>
<dbReference type="Pfam" id="PF00254">
    <property type="entry name" value="FKBP_C"/>
    <property type="match status" value="1"/>
</dbReference>